<evidence type="ECO:0000256" key="6">
    <source>
        <dbReference type="ARBA" id="ARBA00023163"/>
    </source>
</evidence>
<dbReference type="OrthoDB" id="422427at2759"/>
<dbReference type="GO" id="GO:0000981">
    <property type="term" value="F:DNA-binding transcription factor activity, RNA polymerase II-specific"/>
    <property type="evidence" value="ECO:0007669"/>
    <property type="project" value="InterPro"/>
</dbReference>
<dbReference type="GO" id="GO:0006351">
    <property type="term" value="P:DNA-templated transcription"/>
    <property type="evidence" value="ECO:0007669"/>
    <property type="project" value="InterPro"/>
</dbReference>
<feature type="compositionally biased region" description="Basic and acidic residues" evidence="8">
    <location>
        <begin position="247"/>
        <end position="257"/>
    </location>
</feature>
<dbReference type="AlphaFoldDB" id="A0A9P8YJT2"/>
<feature type="compositionally biased region" description="Acidic residues" evidence="8">
    <location>
        <begin position="34"/>
        <end position="54"/>
    </location>
</feature>
<dbReference type="SUPFAM" id="SSF57701">
    <property type="entry name" value="Zn2/Cys6 DNA-binding domain"/>
    <property type="match status" value="1"/>
</dbReference>
<dbReference type="Pfam" id="PF04082">
    <property type="entry name" value="Fungal_trans"/>
    <property type="match status" value="1"/>
</dbReference>
<dbReference type="GO" id="GO:0008270">
    <property type="term" value="F:zinc ion binding"/>
    <property type="evidence" value="ECO:0007669"/>
    <property type="project" value="InterPro"/>
</dbReference>
<dbReference type="GeneID" id="70178549"/>
<dbReference type="GO" id="GO:0005634">
    <property type="term" value="C:nucleus"/>
    <property type="evidence" value="ECO:0007669"/>
    <property type="project" value="UniProtKB-SubCell"/>
</dbReference>
<evidence type="ECO:0000256" key="2">
    <source>
        <dbReference type="ARBA" id="ARBA00022723"/>
    </source>
</evidence>
<reference evidence="11" key="1">
    <citation type="journal article" date="2021" name="Nat. Commun.">
        <title>Genetic determinants of endophytism in the Arabidopsis root mycobiome.</title>
        <authorList>
            <person name="Mesny F."/>
            <person name="Miyauchi S."/>
            <person name="Thiergart T."/>
            <person name="Pickel B."/>
            <person name="Atanasova L."/>
            <person name="Karlsson M."/>
            <person name="Huettel B."/>
            <person name="Barry K.W."/>
            <person name="Haridas S."/>
            <person name="Chen C."/>
            <person name="Bauer D."/>
            <person name="Andreopoulos W."/>
            <person name="Pangilinan J."/>
            <person name="LaButti K."/>
            <person name="Riley R."/>
            <person name="Lipzen A."/>
            <person name="Clum A."/>
            <person name="Drula E."/>
            <person name="Henrissat B."/>
            <person name="Kohler A."/>
            <person name="Grigoriev I.V."/>
            <person name="Martin F.M."/>
            <person name="Hacquard S."/>
        </authorList>
    </citation>
    <scope>NUCLEOTIDE SEQUENCE</scope>
    <source>
        <strain evidence="11">MPI-CAGE-CH-0230</strain>
    </source>
</reference>
<dbReference type="InterPro" id="IPR001138">
    <property type="entry name" value="Zn2Cys6_DnaBD"/>
</dbReference>
<dbReference type="Pfam" id="PF00172">
    <property type="entry name" value="Zn_clus"/>
    <property type="match status" value="1"/>
</dbReference>
<feature type="region of interest" description="Disordered" evidence="8">
    <location>
        <begin position="929"/>
        <end position="985"/>
    </location>
</feature>
<keyword evidence="9" id="KW-0472">Membrane</keyword>
<evidence type="ECO:0000256" key="5">
    <source>
        <dbReference type="ARBA" id="ARBA00023125"/>
    </source>
</evidence>
<protein>
    <submittedName>
        <fullName evidence="11">Fungal-specific transcription factor domain-containing protein</fullName>
    </submittedName>
</protein>
<accession>A0A9P8YJT2</accession>
<dbReference type="EMBL" id="JAGTJQ010000001">
    <property type="protein sequence ID" value="KAH7041318.1"/>
    <property type="molecule type" value="Genomic_DNA"/>
</dbReference>
<proteinExistence type="predicted"/>
<dbReference type="RefSeq" id="XP_046019373.1">
    <property type="nucleotide sequence ID" value="XM_046149003.1"/>
</dbReference>
<dbReference type="InterPro" id="IPR051711">
    <property type="entry name" value="Stress_Response_Reg"/>
</dbReference>
<feature type="region of interest" description="Disordered" evidence="8">
    <location>
        <begin position="1"/>
        <end position="75"/>
    </location>
</feature>
<dbReference type="Proteomes" id="UP000756346">
    <property type="component" value="Unassembled WGS sequence"/>
</dbReference>
<keyword evidence="3" id="KW-0862">Zinc</keyword>
<dbReference type="GO" id="GO:0045944">
    <property type="term" value="P:positive regulation of transcription by RNA polymerase II"/>
    <property type="evidence" value="ECO:0007669"/>
    <property type="project" value="TreeGrafter"/>
</dbReference>
<dbReference type="CDD" id="cd00067">
    <property type="entry name" value="GAL4"/>
    <property type="match status" value="1"/>
</dbReference>
<sequence>MAPPSQATTQSSANAKTTTAAAATAVSAKVEPTETPEVDLSESDDDSFAQDEDGPSTSASQANGTNSGETTAVPLQKRRRVTRACDECRRKKIKCNGKQPCTHCQVYSYECTYDKPSNRRRNPAPQYIEALENKLNRAETLLRRFIPDVDLNDPSLDPAVQQEFRMREQSRLQAAAIKKYAPSIASNKEGGQLSSMIDSVGQLELGEKGENDFHGSASGSVFFRRMKDHFRNVLGREHKMPNMPRNIRPDGVSHLDSPRSVASSPWAGSSSLPNMYDLPPKATALALCAESLNNATCLLRIVHIPTFYEMLDNIYAKHPDTFDVEDHRSLALAYSVMAVGCMYNVPDKISAGAMPYQAAMDEGLKYHTSARALLQDITECRDLTSLQALLFMILFVQAISNLSTCYGFVGIALRSALRMGLHRDIGDASFGPIEIETRKRVFYVCRQMDTYISALLGFPLLLNEDDIDQPLPITVNDEYITVTGILEPPPGTPSFFEAFNAHVKLMDILAKIVKNIYPVRAGSVVGSAEKASHASFMISYSKVREMEEALQQWNEQLPLTWRPSSDGPPEVIRVRNLLRFAFAHVQMVLYRPFLHYVSPKVAADKDVKRAYDCGAAGISVARNIIHLGIEMRSQVSLVGPYWFTLFTEFFAIITLIYYVLENQDKPEAKDYLADAAAGKDMISSLARRSMAADRISDALGVLFEQLPESLKKIKSKTVSKKRSAAEAQTSDIISTASHSLQAGQGPRSVAGPAILPKAGSSSMTPAIGTSESMAASSQGLGFDSPMFGAPDFNESSFGSEFDLSSLGPAGLSPEHIAAIRQSGYLNLQQPMGAMPNPMHRLDNMLFSSGDPMAYPSQARLDFADPRAAFHHGAASIPHQGPSQFYVPNLYDNIEGQLMGPLPPYMMQAAAQPAFDFATQMYNDPMLPVQQMHVPRPHPTQNPAPMMRPPSQTSSARRRPRRQPRDPDDLLANTPWHGLWPQHAAD</sequence>
<name>A0A9P8YJT2_9PEZI</name>
<keyword evidence="6" id="KW-0804">Transcription</keyword>
<comment type="caution">
    <text evidence="11">The sequence shown here is derived from an EMBL/GenBank/DDBJ whole genome shotgun (WGS) entry which is preliminary data.</text>
</comment>
<keyword evidence="2" id="KW-0479">Metal-binding</keyword>
<evidence type="ECO:0000256" key="4">
    <source>
        <dbReference type="ARBA" id="ARBA00023015"/>
    </source>
</evidence>
<feature type="transmembrane region" description="Helical" evidence="9">
    <location>
        <begin position="641"/>
        <end position="660"/>
    </location>
</feature>
<dbReference type="PANTHER" id="PTHR47540">
    <property type="entry name" value="THIAMINE REPRESSIBLE GENES REGULATORY PROTEIN THI5"/>
    <property type="match status" value="1"/>
</dbReference>
<feature type="compositionally biased region" description="Pro residues" evidence="8">
    <location>
        <begin position="936"/>
        <end position="947"/>
    </location>
</feature>
<evidence type="ECO:0000256" key="1">
    <source>
        <dbReference type="ARBA" id="ARBA00004123"/>
    </source>
</evidence>
<gene>
    <name evidence="11" type="ORF">B0I36DRAFT_21895</name>
</gene>
<evidence type="ECO:0000256" key="9">
    <source>
        <dbReference type="SAM" id="Phobius"/>
    </source>
</evidence>
<keyword evidence="4" id="KW-0805">Transcription regulation</keyword>
<feature type="compositionally biased region" description="Polar residues" evidence="8">
    <location>
        <begin position="55"/>
        <end position="70"/>
    </location>
</feature>
<keyword evidence="12" id="KW-1185">Reference proteome</keyword>
<dbReference type="SMART" id="SM00066">
    <property type="entry name" value="GAL4"/>
    <property type="match status" value="1"/>
</dbReference>
<dbReference type="PROSITE" id="PS00463">
    <property type="entry name" value="ZN2_CY6_FUNGAL_1"/>
    <property type="match status" value="1"/>
</dbReference>
<dbReference type="CDD" id="cd12148">
    <property type="entry name" value="fungal_TF_MHR"/>
    <property type="match status" value="1"/>
</dbReference>
<dbReference type="InterPro" id="IPR036864">
    <property type="entry name" value="Zn2-C6_fun-type_DNA-bd_sf"/>
</dbReference>
<dbReference type="Gene3D" id="4.10.240.10">
    <property type="entry name" value="Zn(2)-C6 fungal-type DNA-binding domain"/>
    <property type="match status" value="1"/>
</dbReference>
<feature type="domain" description="Zn(2)-C6 fungal-type" evidence="10">
    <location>
        <begin position="84"/>
        <end position="113"/>
    </location>
</feature>
<feature type="compositionally biased region" description="Low complexity" evidence="8">
    <location>
        <begin position="1"/>
        <end position="30"/>
    </location>
</feature>
<keyword evidence="5" id="KW-0238">DNA-binding</keyword>
<feature type="transmembrane region" description="Helical" evidence="9">
    <location>
        <begin position="388"/>
        <end position="413"/>
    </location>
</feature>
<organism evidence="11 12">
    <name type="scientific">Microdochium trichocladiopsis</name>
    <dbReference type="NCBI Taxonomy" id="1682393"/>
    <lineage>
        <taxon>Eukaryota</taxon>
        <taxon>Fungi</taxon>
        <taxon>Dikarya</taxon>
        <taxon>Ascomycota</taxon>
        <taxon>Pezizomycotina</taxon>
        <taxon>Sordariomycetes</taxon>
        <taxon>Xylariomycetidae</taxon>
        <taxon>Xylariales</taxon>
        <taxon>Microdochiaceae</taxon>
        <taxon>Microdochium</taxon>
    </lineage>
</organism>
<keyword evidence="9" id="KW-1133">Transmembrane helix</keyword>
<evidence type="ECO:0000256" key="8">
    <source>
        <dbReference type="SAM" id="MobiDB-lite"/>
    </source>
</evidence>
<evidence type="ECO:0000313" key="12">
    <source>
        <dbReference type="Proteomes" id="UP000756346"/>
    </source>
</evidence>
<feature type="region of interest" description="Disordered" evidence="8">
    <location>
        <begin position="239"/>
        <end position="260"/>
    </location>
</feature>
<dbReference type="PANTHER" id="PTHR47540:SF1">
    <property type="entry name" value="ACTIVATOR OF STRESS GENES 1-RELATED"/>
    <property type="match status" value="1"/>
</dbReference>
<evidence type="ECO:0000259" key="10">
    <source>
        <dbReference type="PROSITE" id="PS50048"/>
    </source>
</evidence>
<dbReference type="PROSITE" id="PS50048">
    <property type="entry name" value="ZN2_CY6_FUNGAL_2"/>
    <property type="match status" value="1"/>
</dbReference>
<keyword evidence="9" id="KW-0812">Transmembrane</keyword>
<evidence type="ECO:0000256" key="7">
    <source>
        <dbReference type="ARBA" id="ARBA00023242"/>
    </source>
</evidence>
<dbReference type="GO" id="GO:0043565">
    <property type="term" value="F:sequence-specific DNA binding"/>
    <property type="evidence" value="ECO:0007669"/>
    <property type="project" value="TreeGrafter"/>
</dbReference>
<comment type="subcellular location">
    <subcellularLocation>
        <location evidence="1">Nucleus</location>
    </subcellularLocation>
</comment>
<evidence type="ECO:0000313" key="11">
    <source>
        <dbReference type="EMBL" id="KAH7041318.1"/>
    </source>
</evidence>
<dbReference type="InterPro" id="IPR007219">
    <property type="entry name" value="XnlR_reg_dom"/>
</dbReference>
<dbReference type="SMART" id="SM00906">
    <property type="entry name" value="Fungal_trans"/>
    <property type="match status" value="1"/>
</dbReference>
<keyword evidence="7" id="KW-0539">Nucleus</keyword>
<evidence type="ECO:0000256" key="3">
    <source>
        <dbReference type="ARBA" id="ARBA00022833"/>
    </source>
</evidence>